<dbReference type="EMBL" id="BMHF01000011">
    <property type="protein sequence ID" value="GGA43403.1"/>
    <property type="molecule type" value="Genomic_DNA"/>
</dbReference>
<evidence type="ECO:0000256" key="1">
    <source>
        <dbReference type="SAM" id="MobiDB-lite"/>
    </source>
</evidence>
<dbReference type="Pfam" id="PF17820">
    <property type="entry name" value="PDZ_6"/>
    <property type="match status" value="1"/>
</dbReference>
<protein>
    <submittedName>
        <fullName evidence="4">Cell division topological determinant MinJ</fullName>
    </submittedName>
</protein>
<sequence length="439" mass="47739">MDLLMEWLSNFAKAGAELLLQPFYYISIILIALQYRRQVLLERKLFHVRLNRWGLQTWRTFLGGLLAGIGVSIVSLFLGMNLSIEGVLLIWGASILLMLFKVRYLCLAYAAGLLGVVQFVVNRLPEGAATGFGADLLGAIRDLNVPALLALAGLLHIAEALLVRWQGASFAGPLFYEGKRGRPVGGYQMQSLWPVPLFLLIPAHTTGSVLPWTPVFGGDGWLEGFALAGLPVMIGFSEMTTSLLPKAKVKLTSSRLLFYGLLVLGAALLARWFSGFTLAAALLAFVLHEGLIWYSRFEEQNRSPFFVHPDRGLKVLAVLPESPAKELGIAAGETIVRVNGAAVNTKEELHEALRMNPAFCKLEVLNLAGEIKFAQRAIYAGEHHQLGVVLAPDEDAPAVIRPGAVSLLGLFAPKRSAEPRSDRGSQGPSGRGQEKPAEL</sequence>
<feature type="transmembrane region" description="Helical" evidence="2">
    <location>
        <begin position="20"/>
        <end position="36"/>
    </location>
</feature>
<comment type="caution">
    <text evidence="4">The sequence shown here is derived from an EMBL/GenBank/DDBJ whole genome shotgun (WGS) entry which is preliminary data.</text>
</comment>
<evidence type="ECO:0000313" key="4">
    <source>
        <dbReference type="EMBL" id="GGA43403.1"/>
    </source>
</evidence>
<accession>A0ABQ1GGX0</accession>
<dbReference type="Proteomes" id="UP000609323">
    <property type="component" value="Unassembled WGS sequence"/>
</dbReference>
<dbReference type="RefSeq" id="WP_229752708.1">
    <property type="nucleotide sequence ID" value="NZ_BMHF01000011.1"/>
</dbReference>
<dbReference type="InterPro" id="IPR036034">
    <property type="entry name" value="PDZ_sf"/>
</dbReference>
<name>A0ABQ1GGX0_9BACL</name>
<reference evidence="5" key="1">
    <citation type="journal article" date="2019" name="Int. J. Syst. Evol. Microbiol.">
        <title>The Global Catalogue of Microorganisms (GCM) 10K type strain sequencing project: providing services to taxonomists for standard genome sequencing and annotation.</title>
        <authorList>
            <consortium name="The Broad Institute Genomics Platform"/>
            <consortium name="The Broad Institute Genome Sequencing Center for Infectious Disease"/>
            <person name="Wu L."/>
            <person name="Ma J."/>
        </authorList>
    </citation>
    <scope>NUCLEOTIDE SEQUENCE [LARGE SCALE GENOMIC DNA]</scope>
    <source>
        <strain evidence="5">CGMCC 1.15044</strain>
    </source>
</reference>
<dbReference type="InterPro" id="IPR041489">
    <property type="entry name" value="PDZ_6"/>
</dbReference>
<feature type="domain" description="PDZ" evidence="3">
    <location>
        <begin position="315"/>
        <end position="356"/>
    </location>
</feature>
<keyword evidence="2" id="KW-0472">Membrane</keyword>
<evidence type="ECO:0000313" key="5">
    <source>
        <dbReference type="Proteomes" id="UP000609323"/>
    </source>
</evidence>
<evidence type="ECO:0000256" key="2">
    <source>
        <dbReference type="SAM" id="Phobius"/>
    </source>
</evidence>
<keyword evidence="2" id="KW-0812">Transmembrane</keyword>
<keyword evidence="4" id="KW-0131">Cell cycle</keyword>
<keyword evidence="4" id="KW-0132">Cell division</keyword>
<feature type="transmembrane region" description="Helical" evidence="2">
    <location>
        <begin position="57"/>
        <end position="78"/>
    </location>
</feature>
<proteinExistence type="predicted"/>
<dbReference type="Gene3D" id="2.30.42.10">
    <property type="match status" value="1"/>
</dbReference>
<keyword evidence="2" id="KW-1133">Transmembrane helix</keyword>
<dbReference type="SUPFAM" id="SSF50156">
    <property type="entry name" value="PDZ domain-like"/>
    <property type="match status" value="1"/>
</dbReference>
<dbReference type="GO" id="GO:0051301">
    <property type="term" value="P:cell division"/>
    <property type="evidence" value="ECO:0007669"/>
    <property type="project" value="UniProtKB-KW"/>
</dbReference>
<feature type="region of interest" description="Disordered" evidence="1">
    <location>
        <begin position="415"/>
        <end position="439"/>
    </location>
</feature>
<organism evidence="4 5">
    <name type="scientific">Paenibacillus physcomitrellae</name>
    <dbReference type="NCBI Taxonomy" id="1619311"/>
    <lineage>
        <taxon>Bacteria</taxon>
        <taxon>Bacillati</taxon>
        <taxon>Bacillota</taxon>
        <taxon>Bacilli</taxon>
        <taxon>Bacillales</taxon>
        <taxon>Paenibacillaceae</taxon>
        <taxon>Paenibacillus</taxon>
    </lineage>
</organism>
<keyword evidence="5" id="KW-1185">Reference proteome</keyword>
<gene>
    <name evidence="4" type="primary">minJ</name>
    <name evidence="4" type="ORF">GCM10010917_30860</name>
</gene>
<feature type="transmembrane region" description="Helical" evidence="2">
    <location>
        <begin position="256"/>
        <end position="273"/>
    </location>
</feature>
<evidence type="ECO:0000259" key="3">
    <source>
        <dbReference type="Pfam" id="PF17820"/>
    </source>
</evidence>